<comment type="caution">
    <text evidence="1">The sequence shown here is derived from an EMBL/GenBank/DDBJ whole genome shotgun (WGS) entry which is preliminary data.</text>
</comment>
<evidence type="ECO:0008006" key="3">
    <source>
        <dbReference type="Google" id="ProtNLM"/>
    </source>
</evidence>
<name>A0ABT8M927_9EURY</name>
<protein>
    <recommendedName>
        <fullName evidence="3">DUF1905 domain-containing protein</fullName>
    </recommendedName>
</protein>
<keyword evidence="2" id="KW-1185">Reference proteome</keyword>
<dbReference type="RefSeq" id="WP_301663630.1">
    <property type="nucleotide sequence ID" value="NZ_VCYH01000003.1"/>
</dbReference>
<organism evidence="1 2">
    <name type="scientific">Methanoculleus frigidifontis</name>
    <dbReference type="NCBI Taxonomy" id="2584085"/>
    <lineage>
        <taxon>Archaea</taxon>
        <taxon>Methanobacteriati</taxon>
        <taxon>Methanobacteriota</taxon>
        <taxon>Stenosarchaea group</taxon>
        <taxon>Methanomicrobia</taxon>
        <taxon>Methanomicrobiales</taxon>
        <taxon>Methanomicrobiaceae</taxon>
        <taxon>Methanoculleus</taxon>
    </lineage>
</organism>
<dbReference type="Proteomes" id="UP001168338">
    <property type="component" value="Unassembled WGS sequence"/>
</dbReference>
<gene>
    <name evidence="1" type="ORF">FGU65_05990</name>
</gene>
<reference evidence="1" key="1">
    <citation type="submission" date="2019-05" db="EMBL/GenBank/DDBJ databases">
        <title>Methanoculleus sp. FWC-SCC1, a methanogenic archaeon isolated from deep marine cold seep.</title>
        <authorList>
            <person name="Chen Y.-W."/>
            <person name="Chen S.-C."/>
            <person name="Teng N.-H."/>
            <person name="Lai M.-C."/>
        </authorList>
    </citation>
    <scope>NUCLEOTIDE SEQUENCE</scope>
    <source>
        <strain evidence="1">FWC-SCC1</strain>
    </source>
</reference>
<evidence type="ECO:0000313" key="1">
    <source>
        <dbReference type="EMBL" id="MDN7024442.1"/>
    </source>
</evidence>
<proteinExistence type="predicted"/>
<dbReference type="EMBL" id="VCYH01000003">
    <property type="protein sequence ID" value="MDN7024442.1"/>
    <property type="molecule type" value="Genomic_DNA"/>
</dbReference>
<sequence length="129" mass="13820">MTIVDFVAPVEFVANINGDKDCLMAPDLGTAEAGVFWFNIDVPKGHGVSAGDRIRVVVDAGGSDTALEGAIADFEAPVEMVAHVSEQKDCLLYQEKNHDDPNVFWFNIDIPAGHGISAGDRVRIIVAKP</sequence>
<accession>A0ABT8M927</accession>
<evidence type="ECO:0000313" key="2">
    <source>
        <dbReference type="Proteomes" id="UP001168338"/>
    </source>
</evidence>